<feature type="non-terminal residue" evidence="1">
    <location>
        <position position="92"/>
    </location>
</feature>
<proteinExistence type="predicted"/>
<evidence type="ECO:0000313" key="1">
    <source>
        <dbReference type="EMBL" id="CAG8676646.1"/>
    </source>
</evidence>
<evidence type="ECO:0000313" key="2">
    <source>
        <dbReference type="Proteomes" id="UP000789396"/>
    </source>
</evidence>
<sequence length="92" mass="10964">MEMIGMLYHDLQQRVFEILKKKIKQKSQESSTFSNINLEDISIDILFEEFDGDEVLQIDVKLLEDINMDNNDLVIVEFFDIRTFEEQTKTEE</sequence>
<dbReference type="EMBL" id="CAJVPZ010016883">
    <property type="protein sequence ID" value="CAG8676646.1"/>
    <property type="molecule type" value="Genomic_DNA"/>
</dbReference>
<protein>
    <submittedName>
        <fullName evidence="1">18362_t:CDS:1</fullName>
    </submittedName>
</protein>
<dbReference type="AlphaFoldDB" id="A0A9N9EFM9"/>
<dbReference type="Proteomes" id="UP000789396">
    <property type="component" value="Unassembled WGS sequence"/>
</dbReference>
<name>A0A9N9EFM9_9GLOM</name>
<comment type="caution">
    <text evidence="1">The sequence shown here is derived from an EMBL/GenBank/DDBJ whole genome shotgun (WGS) entry which is preliminary data.</text>
</comment>
<organism evidence="1 2">
    <name type="scientific">Racocetra fulgida</name>
    <dbReference type="NCBI Taxonomy" id="60492"/>
    <lineage>
        <taxon>Eukaryota</taxon>
        <taxon>Fungi</taxon>
        <taxon>Fungi incertae sedis</taxon>
        <taxon>Mucoromycota</taxon>
        <taxon>Glomeromycotina</taxon>
        <taxon>Glomeromycetes</taxon>
        <taxon>Diversisporales</taxon>
        <taxon>Gigasporaceae</taxon>
        <taxon>Racocetra</taxon>
    </lineage>
</organism>
<keyword evidence="2" id="KW-1185">Reference proteome</keyword>
<accession>A0A9N9EFM9</accession>
<gene>
    <name evidence="1" type="ORF">RFULGI_LOCUS9440</name>
</gene>
<reference evidence="1" key="1">
    <citation type="submission" date="2021-06" db="EMBL/GenBank/DDBJ databases">
        <authorList>
            <person name="Kallberg Y."/>
            <person name="Tangrot J."/>
            <person name="Rosling A."/>
        </authorList>
    </citation>
    <scope>NUCLEOTIDE SEQUENCE</scope>
    <source>
        <strain evidence="1">IN212</strain>
    </source>
</reference>